<evidence type="ECO:0000256" key="1">
    <source>
        <dbReference type="SAM" id="Phobius"/>
    </source>
</evidence>
<reference evidence="3" key="1">
    <citation type="submission" date="2019-07" db="EMBL/GenBank/DDBJ databases">
        <title>Chitinimonas sp. nov., isolated from Ny-Alesund, arctica soil.</title>
        <authorList>
            <person name="Xu Q."/>
            <person name="Peng F."/>
        </authorList>
    </citation>
    <scope>NUCLEOTIDE SEQUENCE [LARGE SCALE GENOMIC DNA]</scope>
    <source>
        <strain evidence="3">R3-44</strain>
    </source>
</reference>
<accession>A0A516SK42</accession>
<dbReference type="Proteomes" id="UP000317550">
    <property type="component" value="Chromosome"/>
</dbReference>
<dbReference type="AlphaFoldDB" id="A0A516SK42"/>
<proteinExistence type="predicted"/>
<organism evidence="2 3">
    <name type="scientific">Chitinimonas arctica</name>
    <dbReference type="NCBI Taxonomy" id="2594795"/>
    <lineage>
        <taxon>Bacteria</taxon>
        <taxon>Pseudomonadati</taxon>
        <taxon>Pseudomonadota</taxon>
        <taxon>Betaproteobacteria</taxon>
        <taxon>Neisseriales</taxon>
        <taxon>Chitinibacteraceae</taxon>
        <taxon>Chitinimonas</taxon>
    </lineage>
</organism>
<dbReference type="EMBL" id="CP041730">
    <property type="protein sequence ID" value="QDQ28527.1"/>
    <property type="molecule type" value="Genomic_DNA"/>
</dbReference>
<name>A0A516SK42_9NEIS</name>
<dbReference type="RefSeq" id="WP_144279910.1">
    <property type="nucleotide sequence ID" value="NZ_CP041730.1"/>
</dbReference>
<gene>
    <name evidence="2" type="ORF">FNU76_20420</name>
</gene>
<keyword evidence="1" id="KW-0812">Transmembrane</keyword>
<sequence length="136" mass="14124">MSSTEYISNISKEATVIRKPRRGGGWFRSLLLLALLSLLAAFALVAASHGNIVVDINGEPLSQLEIVTASAGGIFVAALAIALAVLLVLASMAGVAVVLILIMAALFVTMVLALSPVWLPVVALIGVGCWMLGRSR</sequence>
<evidence type="ECO:0000313" key="2">
    <source>
        <dbReference type="EMBL" id="QDQ28527.1"/>
    </source>
</evidence>
<feature type="transmembrane region" description="Helical" evidence="1">
    <location>
        <begin position="93"/>
        <end position="111"/>
    </location>
</feature>
<keyword evidence="1" id="KW-1133">Transmembrane helix</keyword>
<keyword evidence="1" id="KW-0472">Membrane</keyword>
<evidence type="ECO:0000313" key="3">
    <source>
        <dbReference type="Proteomes" id="UP000317550"/>
    </source>
</evidence>
<feature type="transmembrane region" description="Helical" evidence="1">
    <location>
        <begin position="66"/>
        <end position="86"/>
    </location>
</feature>
<protein>
    <submittedName>
        <fullName evidence="2">Uncharacterized protein</fullName>
    </submittedName>
</protein>
<keyword evidence="3" id="KW-1185">Reference proteome</keyword>
<feature type="transmembrane region" description="Helical" evidence="1">
    <location>
        <begin position="117"/>
        <end position="133"/>
    </location>
</feature>
<dbReference type="KEGG" id="cari:FNU76_20420"/>